<gene>
    <name evidence="2" type="ORF">IW256_006014</name>
</gene>
<evidence type="ECO:0000313" key="2">
    <source>
        <dbReference type="EMBL" id="MBG6091901.1"/>
    </source>
</evidence>
<accession>A0A931DQF4</accession>
<organism evidence="2 3">
    <name type="scientific">Actinomadura viridis</name>
    <dbReference type="NCBI Taxonomy" id="58110"/>
    <lineage>
        <taxon>Bacteria</taxon>
        <taxon>Bacillati</taxon>
        <taxon>Actinomycetota</taxon>
        <taxon>Actinomycetes</taxon>
        <taxon>Streptosporangiales</taxon>
        <taxon>Thermomonosporaceae</taxon>
        <taxon>Actinomadura</taxon>
    </lineage>
</organism>
<name>A0A931DQF4_9ACTN</name>
<evidence type="ECO:0000256" key="1">
    <source>
        <dbReference type="SAM" id="MobiDB-lite"/>
    </source>
</evidence>
<dbReference type="AlphaFoldDB" id="A0A931DQF4"/>
<dbReference type="Proteomes" id="UP000614047">
    <property type="component" value="Unassembled WGS sequence"/>
</dbReference>
<proteinExistence type="predicted"/>
<sequence length="141" mass="15983">MSGQAVAFAVDQVILELRRRFSFVTAWYGEHTGSWWALTLDHLGRYRLVEAADPAELGRRLEDIRQSPPSWPRRPRPSLTAGAATRSAPSLPVRRDSTVPDPRPWPRHVRPAPDPRASRPVRGRGRRGLWRRVLGALVVLE</sequence>
<reference evidence="2" key="1">
    <citation type="submission" date="2020-11" db="EMBL/GenBank/DDBJ databases">
        <title>Sequencing the genomes of 1000 actinobacteria strains.</title>
        <authorList>
            <person name="Klenk H.-P."/>
        </authorList>
    </citation>
    <scope>NUCLEOTIDE SEQUENCE</scope>
    <source>
        <strain evidence="2">DSM 43175</strain>
    </source>
</reference>
<evidence type="ECO:0000313" key="3">
    <source>
        <dbReference type="Proteomes" id="UP000614047"/>
    </source>
</evidence>
<dbReference type="RefSeq" id="WP_197014160.1">
    <property type="nucleotide sequence ID" value="NZ_BAABES010000002.1"/>
</dbReference>
<comment type="caution">
    <text evidence="2">The sequence shown here is derived from an EMBL/GenBank/DDBJ whole genome shotgun (WGS) entry which is preliminary data.</text>
</comment>
<feature type="region of interest" description="Disordered" evidence="1">
    <location>
        <begin position="59"/>
        <end position="123"/>
    </location>
</feature>
<keyword evidence="3" id="KW-1185">Reference proteome</keyword>
<protein>
    <submittedName>
        <fullName evidence="2">Uncharacterized protein</fullName>
    </submittedName>
</protein>
<dbReference type="EMBL" id="JADOUA010000001">
    <property type="protein sequence ID" value="MBG6091901.1"/>
    <property type="molecule type" value="Genomic_DNA"/>
</dbReference>